<keyword evidence="1" id="KW-0812">Transmembrane</keyword>
<evidence type="ECO:0000256" key="1">
    <source>
        <dbReference type="SAM" id="Phobius"/>
    </source>
</evidence>
<feature type="transmembrane region" description="Helical" evidence="1">
    <location>
        <begin position="153"/>
        <end position="174"/>
    </location>
</feature>
<name>A0A1F8AS82_9BACT</name>
<feature type="transmembrane region" description="Helical" evidence="1">
    <location>
        <begin position="7"/>
        <end position="25"/>
    </location>
</feature>
<gene>
    <name evidence="2" type="ORF">A3E44_02565</name>
</gene>
<evidence type="ECO:0008006" key="4">
    <source>
        <dbReference type="Google" id="ProtNLM"/>
    </source>
</evidence>
<evidence type="ECO:0000313" key="3">
    <source>
        <dbReference type="Proteomes" id="UP000178603"/>
    </source>
</evidence>
<reference evidence="2 3" key="1">
    <citation type="journal article" date="2016" name="Nat. Commun.">
        <title>Thousands of microbial genomes shed light on interconnected biogeochemical processes in an aquifer system.</title>
        <authorList>
            <person name="Anantharaman K."/>
            <person name="Brown C.T."/>
            <person name="Hug L.A."/>
            <person name="Sharon I."/>
            <person name="Castelle C.J."/>
            <person name="Probst A.J."/>
            <person name="Thomas B.C."/>
            <person name="Singh A."/>
            <person name="Wilkins M.J."/>
            <person name="Karaoz U."/>
            <person name="Brodie E.L."/>
            <person name="Williams K.H."/>
            <person name="Hubbard S.S."/>
            <person name="Banfield J.F."/>
        </authorList>
    </citation>
    <scope>NUCLEOTIDE SEQUENCE [LARGE SCALE GENOMIC DNA]</scope>
</reference>
<feature type="transmembrane region" description="Helical" evidence="1">
    <location>
        <begin position="229"/>
        <end position="252"/>
    </location>
</feature>
<feature type="transmembrane region" description="Helical" evidence="1">
    <location>
        <begin position="102"/>
        <end position="118"/>
    </location>
</feature>
<evidence type="ECO:0000313" key="2">
    <source>
        <dbReference type="EMBL" id="OGM54617.1"/>
    </source>
</evidence>
<organism evidence="2 3">
    <name type="scientific">Candidatus Woesebacteria bacterium RIFCSPHIGHO2_12_FULL_41_24</name>
    <dbReference type="NCBI Taxonomy" id="1802510"/>
    <lineage>
        <taxon>Bacteria</taxon>
        <taxon>Candidatus Woeseibacteriota</taxon>
    </lineage>
</organism>
<feature type="transmembrane region" description="Helical" evidence="1">
    <location>
        <begin position="264"/>
        <end position="293"/>
    </location>
</feature>
<dbReference type="EMBL" id="MGGW01000012">
    <property type="protein sequence ID" value="OGM54617.1"/>
    <property type="molecule type" value="Genomic_DNA"/>
</dbReference>
<comment type="caution">
    <text evidence="2">The sequence shown here is derived from an EMBL/GenBank/DDBJ whole genome shotgun (WGS) entry which is preliminary data.</text>
</comment>
<dbReference type="AlphaFoldDB" id="A0A1F8AS82"/>
<feature type="transmembrane region" description="Helical" evidence="1">
    <location>
        <begin position="77"/>
        <end position="95"/>
    </location>
</feature>
<keyword evidence="1" id="KW-1133">Transmembrane helix</keyword>
<protein>
    <recommendedName>
        <fullName evidence="4">Glycosyltransferase RgtA/B/C/D-like domain-containing protein</fullName>
    </recommendedName>
</protein>
<feature type="transmembrane region" description="Helical" evidence="1">
    <location>
        <begin position="186"/>
        <end position="208"/>
    </location>
</feature>
<keyword evidence="1" id="KW-0472">Membrane</keyword>
<proteinExistence type="predicted"/>
<accession>A0A1F8AS82</accession>
<dbReference type="Proteomes" id="UP000178603">
    <property type="component" value="Unassembled WGS sequence"/>
</dbReference>
<sequence length="489" mass="56286">MYKTLKLLLVVIAFGIFVYKAYVFLDPDFGWHYRMGEVITNTGIPKTDPFSYTMASFPFVDHEWLTNKLVYFSYDEVGIFGLSLLFAFVAFLAVFLAAKNNILLFLLATSAIIPFFGVRPQVQSWFYLSFLYLLLTSHKYWSKLRLLMPLFMLFWANMHGSYAIGVATLALFLVAKMARLKRVEKADLIVIVFSVFATLVNPYGIGLWREAWMQFTDTNLRWSITEWMPAVFSFNFPFMALIALSGVFIWIYRTSLHLEKKVLYLVFLIQAISSVRHVPLFVIIATPITLEAFKYFVGDLKKIKFGISRLRKGVKFALIGSLAIFAVQAYFALRGGESLSENSFYPKEAVVFLKENDVCGRLFNDYGWGGYLIWKLPSEKLFIDGRMPSWRWNASLPTEANWAMKEYSGVLSGENNLEKVFAKHGIGTVLVPVDRPESLFSKFARKIENIFNKEKPYKFKEDLVDKGWLEVFNDGKATIFKHPDCPLEI</sequence>